<organism evidence="1 2">
    <name type="scientific">Temnothorax longispinosus</name>
    <dbReference type="NCBI Taxonomy" id="300112"/>
    <lineage>
        <taxon>Eukaryota</taxon>
        <taxon>Metazoa</taxon>
        <taxon>Ecdysozoa</taxon>
        <taxon>Arthropoda</taxon>
        <taxon>Hexapoda</taxon>
        <taxon>Insecta</taxon>
        <taxon>Pterygota</taxon>
        <taxon>Neoptera</taxon>
        <taxon>Endopterygota</taxon>
        <taxon>Hymenoptera</taxon>
        <taxon>Apocrita</taxon>
        <taxon>Aculeata</taxon>
        <taxon>Formicoidea</taxon>
        <taxon>Formicidae</taxon>
        <taxon>Myrmicinae</taxon>
        <taxon>Temnothorax</taxon>
    </lineage>
</organism>
<keyword evidence="2" id="KW-1185">Reference proteome</keyword>
<dbReference type="AlphaFoldDB" id="A0A4S2KYQ4"/>
<dbReference type="EMBL" id="QBLH01000476">
    <property type="protein sequence ID" value="TGZ55211.1"/>
    <property type="molecule type" value="Genomic_DNA"/>
</dbReference>
<gene>
    <name evidence="1" type="ORF">DBV15_05106</name>
</gene>
<accession>A0A4S2KYQ4</accession>
<sequence length="369" mass="42222">MQVLYQSRYPLGHILNERQRALPLQDVKYNVGSVLTDHRYQQHSAHQHQHVYRRFRKLEKGGILVLLLQATYELHDPNAESILKPFREPIAQNFQGLYQLMIGVRLGQNPVDRLRNNGSFHQLQYGSEPRAGFRLSVCVRYDIVQGLEAERLEKVLDLGGVVVELGYFFRLQGHLKGGQARDYRLAEFRVIRRPGQVRPVIREGVEDLREMRHIVDPRVPQQMGDVVRYGIDVETLLGDAARHPGHDLGHLRHVRYLAPEDIPQGVLAVGQLAEFAFLQILQHQPAVVDGRVVPRHYQFQALPDVAPQYVLGIHFSFWAAGRALELSEFRRGIILAGPLGLELKAGQLTFDRDDESRENQNYPMAVKKA</sequence>
<reference evidence="1 2" key="1">
    <citation type="journal article" date="2019" name="Philos. Trans. R. Soc. Lond., B, Biol. Sci.">
        <title>Ant behaviour and brain gene expression of defending hosts depend on the ecological success of the intruding social parasite.</title>
        <authorList>
            <person name="Kaur R."/>
            <person name="Stoldt M."/>
            <person name="Jongepier E."/>
            <person name="Feldmeyer B."/>
            <person name="Menzel F."/>
            <person name="Bornberg-Bauer E."/>
            <person name="Foitzik S."/>
        </authorList>
    </citation>
    <scope>NUCLEOTIDE SEQUENCE [LARGE SCALE GENOMIC DNA]</scope>
    <source>
        <tissue evidence="1">Whole body</tissue>
    </source>
</reference>
<name>A0A4S2KYQ4_9HYME</name>
<evidence type="ECO:0000313" key="1">
    <source>
        <dbReference type="EMBL" id="TGZ55211.1"/>
    </source>
</evidence>
<comment type="caution">
    <text evidence="1">The sequence shown here is derived from an EMBL/GenBank/DDBJ whole genome shotgun (WGS) entry which is preliminary data.</text>
</comment>
<proteinExistence type="predicted"/>
<evidence type="ECO:0000313" key="2">
    <source>
        <dbReference type="Proteomes" id="UP000310200"/>
    </source>
</evidence>
<dbReference type="Proteomes" id="UP000310200">
    <property type="component" value="Unassembled WGS sequence"/>
</dbReference>
<protein>
    <submittedName>
        <fullName evidence="1">Uncharacterized protein</fullName>
    </submittedName>
</protein>